<evidence type="ECO:0000313" key="4">
    <source>
        <dbReference type="EMBL" id="TIC28205.1"/>
    </source>
</evidence>
<evidence type="ECO:0000313" key="7">
    <source>
        <dbReference type="Proteomes" id="UP000305362"/>
    </source>
</evidence>
<dbReference type="EMBL" id="SPRH01000036">
    <property type="protein sequence ID" value="TIB98618.1"/>
    <property type="molecule type" value="Genomic_DNA"/>
</dbReference>
<organism evidence="3 9">
    <name type="scientific">Wallemia mellicola</name>
    <dbReference type="NCBI Taxonomy" id="1708541"/>
    <lineage>
        <taxon>Eukaryota</taxon>
        <taxon>Fungi</taxon>
        <taxon>Dikarya</taxon>
        <taxon>Basidiomycota</taxon>
        <taxon>Wallemiomycotina</taxon>
        <taxon>Wallemiomycetes</taxon>
        <taxon>Wallemiales</taxon>
        <taxon>Wallemiaceae</taxon>
        <taxon>Wallemia</taxon>
    </lineage>
</organism>
<evidence type="ECO:0000313" key="8">
    <source>
        <dbReference type="Proteomes" id="UP000305647"/>
    </source>
</evidence>
<feature type="compositionally biased region" description="Acidic residues" evidence="2">
    <location>
        <begin position="703"/>
        <end position="712"/>
    </location>
</feature>
<dbReference type="GO" id="GO:0033596">
    <property type="term" value="C:TSC1-TSC2 complex"/>
    <property type="evidence" value="ECO:0007669"/>
    <property type="project" value="TreeGrafter"/>
</dbReference>
<feature type="coiled-coil region" evidence="1">
    <location>
        <begin position="616"/>
        <end position="692"/>
    </location>
</feature>
<dbReference type="GO" id="GO:0051726">
    <property type="term" value="P:regulation of cell cycle"/>
    <property type="evidence" value="ECO:0007669"/>
    <property type="project" value="TreeGrafter"/>
</dbReference>
<feature type="region of interest" description="Disordered" evidence="2">
    <location>
        <begin position="693"/>
        <end position="801"/>
    </location>
</feature>
<accession>A0A4T0T751</accession>
<comment type="caution">
    <text evidence="3">The sequence shown here is derived from an EMBL/GenBank/DDBJ whole genome shotgun (WGS) entry which is preliminary data.</text>
</comment>
<evidence type="ECO:0000256" key="1">
    <source>
        <dbReference type="SAM" id="Coils"/>
    </source>
</evidence>
<dbReference type="Proteomes" id="UP000305647">
    <property type="component" value="Unassembled WGS sequence"/>
</dbReference>
<evidence type="ECO:0000313" key="5">
    <source>
        <dbReference type="EMBL" id="TIC60300.1"/>
    </source>
</evidence>
<evidence type="ECO:0000313" key="3">
    <source>
        <dbReference type="EMBL" id="TIB98618.1"/>
    </source>
</evidence>
<feature type="compositionally biased region" description="Low complexity" evidence="2">
    <location>
        <begin position="745"/>
        <end position="756"/>
    </location>
</feature>
<sequence>MDELLQSIIDKRFDKNNFKSLAINYKELLSLPLDEYTVHSLVELDSSNLIDDFFEKYYKYFLDKQFVRDFILKHFSHGISSQLVAEHLNDNRQCTSLLIEALPDNYNEIYTSIEHNFDSQHRLKLLQLTLSLVSQQPIHSHHLIHSELFQLILISSLIDLDSSIISLINCILSILLPKYPQLLSNYVPTFLALVGRTLVWKRRKNDFIQNEILSGLSSSSSSSYNLTVKPTKLSQIVNQTAYTPSTTPLFTFLYGIFPSNTLAFLRSPIDYLQSYNFDNPYYQDLEHWLFVDLIKARSLPLLRTHLIHPFFLKYTLNDPHHELSQTNQRWPDPESQAILAQCAVLEINAATIVEYGRRIAEGIIVDGNTLLDQENANLSQLDSQVDQSMIYLPESKALRDSIQKARADHAVELKKNDNDRDVDLERDFTYEQYIKGQLLMRLGQLHRRRLAEARDEDAQQSLYIHLRELSSRLSQAQAALSNARSEAAKTHARHVTWTDELQRKVKYFREEKKNWDAEAVGLRGERSAAEEIIRVNLGRLADSGNRIFELENQIREWQPKIEEFDKLDERNKDLVKSLAARDDDLFRHDEQRREMQILLGRFNQLKTMTKAERDARIAAENEARKSRNESDQLKLKNEHLEGRLREVIESREKQEIHQVKQAREYYVPESNNTALQEEILTLRSQVERLEAEKREGMSMYSRDDDESSDEDVVFTRRESSRSPLTKSPSVPPISLFPASLSNAWTQSQPTTPQVSTASNEALHTRTRHVRSPTLSSAPSVIAGLGLGPNSRKSSSERKLSS</sequence>
<protein>
    <recommendedName>
        <fullName evidence="11">Hamartin-domain-containing protein</fullName>
    </recommendedName>
</protein>
<dbReference type="AlphaFoldDB" id="A0A4T0T751"/>
<dbReference type="InterPro" id="IPR007483">
    <property type="entry name" value="Hamartin"/>
</dbReference>
<dbReference type="PANTHER" id="PTHR15154">
    <property type="entry name" value="HAMARTIN"/>
    <property type="match status" value="1"/>
</dbReference>
<keyword evidence="1" id="KW-0175">Coiled coil</keyword>
<dbReference type="Proteomes" id="UP000307169">
    <property type="component" value="Unassembled WGS sequence"/>
</dbReference>
<dbReference type="GO" id="GO:0032007">
    <property type="term" value="P:negative regulation of TOR signaling"/>
    <property type="evidence" value="ECO:0007669"/>
    <property type="project" value="TreeGrafter"/>
</dbReference>
<feature type="coiled-coil region" evidence="1">
    <location>
        <begin position="466"/>
        <end position="493"/>
    </location>
</feature>
<dbReference type="PANTHER" id="PTHR15154:SF2">
    <property type="entry name" value="HAMARTIN"/>
    <property type="match status" value="1"/>
</dbReference>
<gene>
    <name evidence="6" type="ORF">E3Q02_02897</name>
    <name evidence="5" type="ORF">E3Q03_03311</name>
    <name evidence="4" type="ORF">E3Q10_03314</name>
    <name evidence="3" type="ORF">E3Q17_02912</name>
</gene>
<reference evidence="7 8" key="1">
    <citation type="submission" date="2019-03" db="EMBL/GenBank/DDBJ databases">
        <title>Sequencing 25 genomes of Wallemia mellicola.</title>
        <authorList>
            <person name="Gostincar C."/>
        </authorList>
    </citation>
    <scope>NUCLEOTIDE SEQUENCE [LARGE SCALE GENOMIC DNA]</scope>
    <source>
        <strain evidence="3 9">EXF-1262</strain>
        <strain evidence="6 10">EXF-1274</strain>
        <strain evidence="5 7">EXF-1277</strain>
        <strain evidence="4 8">EXF-8738</strain>
    </source>
</reference>
<name>A0A4T0T751_9BASI</name>
<dbReference type="Proteomes" id="UP000305362">
    <property type="component" value="Unassembled WGS sequence"/>
</dbReference>
<dbReference type="EMBL" id="SPRW01000033">
    <property type="protein sequence ID" value="TIC63744.1"/>
    <property type="molecule type" value="Genomic_DNA"/>
</dbReference>
<evidence type="ECO:0000313" key="10">
    <source>
        <dbReference type="Proteomes" id="UP000309601"/>
    </source>
</evidence>
<evidence type="ECO:0008006" key="11">
    <source>
        <dbReference type="Google" id="ProtNLM"/>
    </source>
</evidence>
<dbReference type="EMBL" id="SPRO01000043">
    <property type="protein sequence ID" value="TIC28205.1"/>
    <property type="molecule type" value="Genomic_DNA"/>
</dbReference>
<dbReference type="Proteomes" id="UP000309601">
    <property type="component" value="Unassembled WGS sequence"/>
</dbReference>
<evidence type="ECO:0000313" key="9">
    <source>
        <dbReference type="Proteomes" id="UP000307169"/>
    </source>
</evidence>
<evidence type="ECO:0000256" key="2">
    <source>
        <dbReference type="SAM" id="MobiDB-lite"/>
    </source>
</evidence>
<dbReference type="OrthoDB" id="28737at2759"/>
<evidence type="ECO:0000313" key="6">
    <source>
        <dbReference type="EMBL" id="TIC63744.1"/>
    </source>
</evidence>
<dbReference type="EMBL" id="SPRV01000043">
    <property type="protein sequence ID" value="TIC60300.1"/>
    <property type="molecule type" value="Genomic_DNA"/>
</dbReference>
<proteinExistence type="predicted"/>